<evidence type="ECO:0000256" key="7">
    <source>
        <dbReference type="ARBA" id="ARBA00022824"/>
    </source>
</evidence>
<evidence type="ECO:0000256" key="6">
    <source>
        <dbReference type="ARBA" id="ARBA00022692"/>
    </source>
</evidence>
<feature type="transmembrane region" description="Helical" evidence="10">
    <location>
        <begin position="346"/>
        <end position="365"/>
    </location>
</feature>
<dbReference type="AlphaFoldDB" id="A0A0E0CPY5"/>
<keyword evidence="9 10" id="KW-0472">Membrane</keyword>
<feature type="transmembrane region" description="Helical" evidence="10">
    <location>
        <begin position="418"/>
        <end position="435"/>
    </location>
</feature>
<evidence type="ECO:0000313" key="12">
    <source>
        <dbReference type="Proteomes" id="UP000008021"/>
    </source>
</evidence>
<evidence type="ECO:0000313" key="11">
    <source>
        <dbReference type="EnsemblPlants" id="OMERI02G27490.1"/>
    </source>
</evidence>
<evidence type="ECO:0000256" key="2">
    <source>
        <dbReference type="ARBA" id="ARBA00004922"/>
    </source>
</evidence>
<dbReference type="EnsemblPlants" id="OMERI02G27490.1">
    <property type="protein sequence ID" value="OMERI02G27490.1"/>
    <property type="gene ID" value="OMERI02G27490"/>
</dbReference>
<evidence type="ECO:0000256" key="3">
    <source>
        <dbReference type="ARBA" id="ARBA00008715"/>
    </source>
</evidence>
<dbReference type="STRING" id="40149.A0A0E0CPY5"/>
<evidence type="ECO:0000256" key="1">
    <source>
        <dbReference type="ARBA" id="ARBA00004477"/>
    </source>
</evidence>
<evidence type="ECO:0000256" key="5">
    <source>
        <dbReference type="ARBA" id="ARBA00022679"/>
    </source>
</evidence>
<sequence>MAAAAATSPARAAAWAFAAATCVKLLLVPTYRSTDFDVHRYWLALTHALPARRWYTDASSQWTLDYPPFFAYFSRLLALPAPLVDASLVSLPVPDAPPSFAYLLYLRLTVAFSDLLLLLASVLLLATDALTRRRRPFLSLALVLWSPALLAVDHVHFQYNGFLMGLLLLSLHFLEQGRDLAGGVVFAALLCSKHLFLVAAPVYFVYLFRHYCCGRGVVRGLGRLVLMGAGVAAVFAAAFVPFLYYGQMQQLFNRLFPFGRGLCHAYWAPNFWVFYILLDKILAFLLRRLGFNIQIPEASFTGGLVGNSSPFAVLPKVTPITTFLLVILAMSPCLMKAFSKPQPRHIIRWVSYATTCGFMFGWHVHEKASLHFTIPLALIAMDSLEDAKHYFVLSIVSCYSLFPLLFENQEYPIKVMLLLTYATLMWVGFSSHFAAKSPQEGKKVNESGNVVRKNSFIGWISFSYLLGIVAIELWSQVFHHYVFGSRFPFLPLIMVSLYCGVGMMYSWMWQLAWIVRH</sequence>
<comment type="similarity">
    <text evidence="3 10">Belongs to the ALG6/ALG8 glucosyltransferase family.</text>
</comment>
<dbReference type="EC" id="2.4.1.-" evidence="10"/>
<feature type="transmembrane region" description="Helical" evidence="10">
    <location>
        <begin position="137"/>
        <end position="160"/>
    </location>
</feature>
<keyword evidence="7 10" id="KW-0256">Endoplasmic reticulum</keyword>
<dbReference type="GO" id="GO:0006487">
    <property type="term" value="P:protein N-linked glycosylation"/>
    <property type="evidence" value="ECO:0007669"/>
    <property type="project" value="TreeGrafter"/>
</dbReference>
<proteinExistence type="inferred from homology"/>
<comment type="subcellular location">
    <subcellularLocation>
        <location evidence="1 10">Endoplasmic reticulum membrane</location>
        <topology evidence="1 10">Multi-pass membrane protein</topology>
    </subcellularLocation>
</comment>
<feature type="transmembrane region" description="Helical" evidence="10">
    <location>
        <begin position="455"/>
        <end position="475"/>
    </location>
</feature>
<dbReference type="PANTHER" id="PTHR12413:SF2">
    <property type="entry name" value="DOLICHYL PYROPHOSPHATE GLC1MAN9GLCNAC2 ALPHA-1,3-GLUCOSYLTRANSFERASE-RELATED"/>
    <property type="match status" value="1"/>
</dbReference>
<dbReference type="Gramene" id="OMERI02G27490.1">
    <property type="protein sequence ID" value="OMERI02G27490.1"/>
    <property type="gene ID" value="OMERI02G27490"/>
</dbReference>
<dbReference type="HOGENOM" id="CLU_022045_1_1_1"/>
<name>A0A0E0CPY5_9ORYZ</name>
<reference evidence="11" key="2">
    <citation type="submission" date="2018-05" db="EMBL/GenBank/DDBJ databases">
        <title>OmerRS3 (Oryza meridionalis Reference Sequence Version 3).</title>
        <authorList>
            <person name="Zhang J."/>
            <person name="Kudrna D."/>
            <person name="Lee S."/>
            <person name="Talag J."/>
            <person name="Welchert J."/>
            <person name="Wing R.A."/>
        </authorList>
    </citation>
    <scope>NUCLEOTIDE SEQUENCE [LARGE SCALE GENOMIC DNA]</scope>
    <source>
        <strain evidence="11">cv. OR44</strain>
    </source>
</reference>
<dbReference type="Pfam" id="PF03155">
    <property type="entry name" value="Alg6_Alg8"/>
    <property type="match status" value="1"/>
</dbReference>
<evidence type="ECO:0000256" key="8">
    <source>
        <dbReference type="ARBA" id="ARBA00022989"/>
    </source>
</evidence>
<keyword evidence="4 10" id="KW-0328">Glycosyltransferase</keyword>
<evidence type="ECO:0000256" key="10">
    <source>
        <dbReference type="RuleBase" id="RU363110"/>
    </source>
</evidence>
<dbReference type="GO" id="GO:0005789">
    <property type="term" value="C:endoplasmic reticulum membrane"/>
    <property type="evidence" value="ECO:0007669"/>
    <property type="project" value="UniProtKB-SubCell"/>
</dbReference>
<reference evidence="11" key="1">
    <citation type="submission" date="2015-04" db="UniProtKB">
        <authorList>
            <consortium name="EnsemblPlants"/>
        </authorList>
    </citation>
    <scope>IDENTIFICATION</scope>
</reference>
<dbReference type="InterPro" id="IPR004856">
    <property type="entry name" value="Glyco_trans_ALG6/ALG8"/>
</dbReference>
<dbReference type="PANTHER" id="PTHR12413">
    <property type="entry name" value="DOLICHYL GLYCOSYLTRANSFERASE"/>
    <property type="match status" value="1"/>
</dbReference>
<feature type="transmembrane region" description="Helical" evidence="10">
    <location>
        <begin position="265"/>
        <end position="286"/>
    </location>
</feature>
<feature type="transmembrane region" description="Helical" evidence="10">
    <location>
        <begin position="180"/>
        <end position="208"/>
    </location>
</feature>
<dbReference type="UniPathway" id="UPA00378"/>
<keyword evidence="8 10" id="KW-1133">Transmembrane helix</keyword>
<dbReference type="Proteomes" id="UP000008021">
    <property type="component" value="Chromosome 2"/>
</dbReference>
<keyword evidence="5 10" id="KW-0808">Transferase</keyword>
<keyword evidence="6 10" id="KW-0812">Transmembrane</keyword>
<feature type="transmembrane region" description="Helical" evidence="10">
    <location>
        <begin position="100"/>
        <end position="125"/>
    </location>
</feature>
<feature type="transmembrane region" description="Helical" evidence="10">
    <location>
        <begin position="220"/>
        <end position="245"/>
    </location>
</feature>
<evidence type="ECO:0000256" key="4">
    <source>
        <dbReference type="ARBA" id="ARBA00022676"/>
    </source>
</evidence>
<dbReference type="GO" id="GO:0042283">
    <property type="term" value="F:dolichyl pyrophosphate Glc1Man9GlcNAc2 alpha-1,3-glucosyltransferase activity"/>
    <property type="evidence" value="ECO:0007669"/>
    <property type="project" value="TreeGrafter"/>
</dbReference>
<accession>A0A0E0CPY5</accession>
<organism evidence="11">
    <name type="scientific">Oryza meridionalis</name>
    <dbReference type="NCBI Taxonomy" id="40149"/>
    <lineage>
        <taxon>Eukaryota</taxon>
        <taxon>Viridiplantae</taxon>
        <taxon>Streptophyta</taxon>
        <taxon>Embryophyta</taxon>
        <taxon>Tracheophyta</taxon>
        <taxon>Spermatophyta</taxon>
        <taxon>Magnoliopsida</taxon>
        <taxon>Liliopsida</taxon>
        <taxon>Poales</taxon>
        <taxon>Poaceae</taxon>
        <taxon>BOP clade</taxon>
        <taxon>Oryzoideae</taxon>
        <taxon>Oryzeae</taxon>
        <taxon>Oryzinae</taxon>
        <taxon>Oryza</taxon>
    </lineage>
</organism>
<keyword evidence="12" id="KW-1185">Reference proteome</keyword>
<evidence type="ECO:0000256" key="9">
    <source>
        <dbReference type="ARBA" id="ARBA00023136"/>
    </source>
</evidence>
<feature type="transmembrane region" description="Helical" evidence="10">
    <location>
        <begin position="389"/>
        <end position="406"/>
    </location>
</feature>
<protein>
    <recommendedName>
        <fullName evidence="10">Alpha-1,3-glucosyltransferase</fullName>
        <ecNumber evidence="10">2.4.1.-</ecNumber>
    </recommendedName>
</protein>
<dbReference type="eggNOG" id="KOG2576">
    <property type="taxonomic scope" value="Eukaryota"/>
</dbReference>
<comment type="pathway">
    <text evidence="2 10">Protein modification; protein glycosylation.</text>
</comment>
<feature type="transmembrane region" description="Helical" evidence="10">
    <location>
        <begin position="487"/>
        <end position="508"/>
    </location>
</feature>